<protein>
    <recommendedName>
        <fullName evidence="11">DUF1692-domain-containing protein</fullName>
    </recommendedName>
</protein>
<evidence type="ECO:0000259" key="8">
    <source>
        <dbReference type="Pfam" id="PF13850"/>
    </source>
</evidence>
<dbReference type="InParanoid" id="A0A0C3ALT5"/>
<keyword evidence="10" id="KW-1185">Reference proteome</keyword>
<feature type="compositionally biased region" description="Polar residues" evidence="5">
    <location>
        <begin position="393"/>
        <end position="403"/>
    </location>
</feature>
<evidence type="ECO:0000256" key="6">
    <source>
        <dbReference type="SAM" id="Phobius"/>
    </source>
</evidence>
<dbReference type="FunCoup" id="A0A0C3ALT5">
    <property type="interactions" value="45"/>
</dbReference>
<feature type="domain" description="Endoplasmic reticulum vesicle transporter C-terminal" evidence="7">
    <location>
        <begin position="171"/>
        <end position="328"/>
    </location>
</feature>
<evidence type="ECO:0000259" key="7">
    <source>
        <dbReference type="Pfam" id="PF07970"/>
    </source>
</evidence>
<dbReference type="PANTHER" id="PTHR10984:SF81">
    <property type="entry name" value="ER-DERIVED VESICLES PROTEIN ERV41"/>
    <property type="match status" value="1"/>
</dbReference>
<keyword evidence="4 6" id="KW-0472">Membrane</keyword>
<dbReference type="PANTHER" id="PTHR10984">
    <property type="entry name" value="ENDOPLASMIC RETICULUM-GOLGI INTERMEDIATE COMPARTMENT PROTEIN"/>
    <property type="match status" value="1"/>
</dbReference>
<dbReference type="HOGENOM" id="CLU_034705_2_1_1"/>
<feature type="region of interest" description="Disordered" evidence="5">
    <location>
        <begin position="473"/>
        <end position="551"/>
    </location>
</feature>
<evidence type="ECO:0000256" key="2">
    <source>
        <dbReference type="ARBA" id="ARBA00022692"/>
    </source>
</evidence>
<comment type="subcellular location">
    <subcellularLocation>
        <location evidence="1">Membrane</location>
    </subcellularLocation>
</comment>
<evidence type="ECO:0000313" key="10">
    <source>
        <dbReference type="Proteomes" id="UP000054166"/>
    </source>
</evidence>
<dbReference type="AlphaFoldDB" id="A0A0C3ALT5"/>
<dbReference type="GO" id="GO:0006888">
    <property type="term" value="P:endoplasmic reticulum to Golgi vesicle-mediated transport"/>
    <property type="evidence" value="ECO:0007669"/>
    <property type="project" value="TreeGrafter"/>
</dbReference>
<evidence type="ECO:0000256" key="1">
    <source>
        <dbReference type="ARBA" id="ARBA00004370"/>
    </source>
</evidence>
<feature type="transmembrane region" description="Helical" evidence="6">
    <location>
        <begin position="38"/>
        <end position="57"/>
    </location>
</feature>
<feature type="compositionally biased region" description="Pro residues" evidence="5">
    <location>
        <begin position="536"/>
        <end position="551"/>
    </location>
</feature>
<dbReference type="Pfam" id="PF07970">
    <property type="entry name" value="COPIIcoated_ERV"/>
    <property type="match status" value="1"/>
</dbReference>
<evidence type="ECO:0000256" key="5">
    <source>
        <dbReference type="SAM" id="MobiDB-lite"/>
    </source>
</evidence>
<sequence length="551" mass="58825">MESSEETSLLEKLDAAVPNHLTRFDAFPKLPSTYKQRSGSRGFLTLLLGFVTFLLVLNDIGEYIWGWPDYEFSVDNAKDSYMSVNVDLVVNMPCQFLSVDLRDAIGDRLYLSQGFHRDGTVFDARQATSLKEHSEALSARKAIAQSRKSRGFFSIFWRSAPTYRPTYNYKSDGTACRVYGTLDVKKVTANLHVTTAGHGYASAQHADHRIMNLSHIINEFSFGPYFPDITQPLDYSYEVAPEPFMSYQYFLTIVPTSYYAPRSAPLHTNSYSVRHYTSVLAHNTGVPGIFFKFELEPMRLSIHQRTTSFVQLMIRCVGVIGGVFVCMGYAIRITSRAVDVVSGADQTQGTIAVEATGVRTGSGLRAKFTGSQLHARKSSLARVVRQGHGWVVENSTAGGNTPFGTPPPSASAGSFTPASRPPSGIYGGGSPYSPYAPSPNLAPAASSVNGAGSPGMAQPGIGLGINSPSFGPAGAGAGAPSPSAFPTAGSPYASTNPGMISHSHSAPPPPGSRTPSSNYAHFPPTPNPATGNGPGFAPPPPPPPPGGKKDE</sequence>
<dbReference type="EMBL" id="KN833054">
    <property type="protein sequence ID" value="KIM74858.1"/>
    <property type="molecule type" value="Genomic_DNA"/>
</dbReference>
<gene>
    <name evidence="9" type="ORF">PILCRDRAFT_827781</name>
</gene>
<evidence type="ECO:0000256" key="4">
    <source>
        <dbReference type="ARBA" id="ARBA00023136"/>
    </source>
</evidence>
<dbReference type="InterPro" id="IPR012936">
    <property type="entry name" value="Erv_C"/>
</dbReference>
<keyword evidence="3 6" id="KW-1133">Transmembrane helix</keyword>
<dbReference type="GO" id="GO:0005789">
    <property type="term" value="C:endoplasmic reticulum membrane"/>
    <property type="evidence" value="ECO:0007669"/>
    <property type="project" value="TreeGrafter"/>
</dbReference>
<organism evidence="9 10">
    <name type="scientific">Piloderma croceum (strain F 1598)</name>
    <dbReference type="NCBI Taxonomy" id="765440"/>
    <lineage>
        <taxon>Eukaryota</taxon>
        <taxon>Fungi</taxon>
        <taxon>Dikarya</taxon>
        <taxon>Basidiomycota</taxon>
        <taxon>Agaricomycotina</taxon>
        <taxon>Agaricomycetes</taxon>
        <taxon>Agaricomycetidae</taxon>
        <taxon>Atheliales</taxon>
        <taxon>Atheliaceae</taxon>
        <taxon>Piloderma</taxon>
    </lineage>
</organism>
<reference evidence="10" key="2">
    <citation type="submission" date="2015-01" db="EMBL/GenBank/DDBJ databases">
        <title>Evolutionary Origins and Diversification of the Mycorrhizal Mutualists.</title>
        <authorList>
            <consortium name="DOE Joint Genome Institute"/>
            <consortium name="Mycorrhizal Genomics Consortium"/>
            <person name="Kohler A."/>
            <person name="Kuo A."/>
            <person name="Nagy L.G."/>
            <person name="Floudas D."/>
            <person name="Copeland A."/>
            <person name="Barry K.W."/>
            <person name="Cichocki N."/>
            <person name="Veneault-Fourrey C."/>
            <person name="LaButti K."/>
            <person name="Lindquist E.A."/>
            <person name="Lipzen A."/>
            <person name="Lundell T."/>
            <person name="Morin E."/>
            <person name="Murat C."/>
            <person name="Riley R."/>
            <person name="Ohm R."/>
            <person name="Sun H."/>
            <person name="Tunlid A."/>
            <person name="Henrissat B."/>
            <person name="Grigoriev I.V."/>
            <person name="Hibbett D.S."/>
            <person name="Martin F."/>
        </authorList>
    </citation>
    <scope>NUCLEOTIDE SEQUENCE [LARGE SCALE GENOMIC DNA]</scope>
    <source>
        <strain evidence="10">F 1598</strain>
    </source>
</reference>
<proteinExistence type="predicted"/>
<feature type="compositionally biased region" description="Low complexity" evidence="5">
    <location>
        <begin position="473"/>
        <end position="491"/>
    </location>
</feature>
<evidence type="ECO:0000313" key="9">
    <source>
        <dbReference type="EMBL" id="KIM74858.1"/>
    </source>
</evidence>
<dbReference type="STRING" id="765440.A0A0C3ALT5"/>
<dbReference type="InterPro" id="IPR045888">
    <property type="entry name" value="Erv"/>
</dbReference>
<evidence type="ECO:0008006" key="11">
    <source>
        <dbReference type="Google" id="ProtNLM"/>
    </source>
</evidence>
<dbReference type="Pfam" id="PF13850">
    <property type="entry name" value="ERGIC_N"/>
    <property type="match status" value="1"/>
</dbReference>
<dbReference type="Proteomes" id="UP000054166">
    <property type="component" value="Unassembled WGS sequence"/>
</dbReference>
<dbReference type="GO" id="GO:0006890">
    <property type="term" value="P:retrograde vesicle-mediated transport, Golgi to endoplasmic reticulum"/>
    <property type="evidence" value="ECO:0007669"/>
    <property type="project" value="TreeGrafter"/>
</dbReference>
<dbReference type="OrthoDB" id="5541786at2759"/>
<feature type="domain" description="Endoplasmic reticulum vesicle transporter N-terminal" evidence="8">
    <location>
        <begin position="21"/>
        <end position="108"/>
    </location>
</feature>
<reference evidence="9 10" key="1">
    <citation type="submission" date="2014-04" db="EMBL/GenBank/DDBJ databases">
        <authorList>
            <consortium name="DOE Joint Genome Institute"/>
            <person name="Kuo A."/>
            <person name="Tarkka M."/>
            <person name="Buscot F."/>
            <person name="Kohler A."/>
            <person name="Nagy L.G."/>
            <person name="Floudas D."/>
            <person name="Copeland A."/>
            <person name="Barry K.W."/>
            <person name="Cichocki N."/>
            <person name="Veneault-Fourrey C."/>
            <person name="LaButti K."/>
            <person name="Lindquist E.A."/>
            <person name="Lipzen A."/>
            <person name="Lundell T."/>
            <person name="Morin E."/>
            <person name="Murat C."/>
            <person name="Sun H."/>
            <person name="Tunlid A."/>
            <person name="Henrissat B."/>
            <person name="Grigoriev I.V."/>
            <person name="Hibbett D.S."/>
            <person name="Martin F."/>
            <person name="Nordberg H.P."/>
            <person name="Cantor M.N."/>
            <person name="Hua S.X."/>
        </authorList>
    </citation>
    <scope>NUCLEOTIDE SEQUENCE [LARGE SCALE GENOMIC DNA]</scope>
    <source>
        <strain evidence="9 10">F 1598</strain>
    </source>
</reference>
<dbReference type="GO" id="GO:0000139">
    <property type="term" value="C:Golgi membrane"/>
    <property type="evidence" value="ECO:0007669"/>
    <property type="project" value="TreeGrafter"/>
</dbReference>
<dbReference type="InterPro" id="IPR039542">
    <property type="entry name" value="Erv_N"/>
</dbReference>
<accession>A0A0C3ALT5</accession>
<dbReference type="GO" id="GO:0030134">
    <property type="term" value="C:COPII-coated ER to Golgi transport vesicle"/>
    <property type="evidence" value="ECO:0007669"/>
    <property type="project" value="TreeGrafter"/>
</dbReference>
<name>A0A0C3ALT5_PILCF</name>
<keyword evidence="2 6" id="KW-0812">Transmembrane</keyword>
<evidence type="ECO:0000256" key="3">
    <source>
        <dbReference type="ARBA" id="ARBA00022989"/>
    </source>
</evidence>
<feature type="region of interest" description="Disordered" evidence="5">
    <location>
        <begin position="393"/>
        <end position="431"/>
    </location>
</feature>